<name>A0A9X1BAW9_9GAMM</name>
<feature type="domain" description="Lcl C-terminal" evidence="2">
    <location>
        <begin position="42"/>
        <end position="182"/>
    </location>
</feature>
<dbReference type="PANTHER" id="PTHR35812">
    <property type="entry name" value="LIPOPROTEIN"/>
    <property type="match status" value="1"/>
</dbReference>
<dbReference type="EMBL" id="NRSD01000026">
    <property type="protein sequence ID" value="MBK1646503.1"/>
    <property type="molecule type" value="Genomic_DNA"/>
</dbReference>
<dbReference type="RefSeq" id="WP_200389322.1">
    <property type="nucleotide sequence ID" value="NZ_NRSD01000026.1"/>
</dbReference>
<dbReference type="AlphaFoldDB" id="A0A9X1BAW9"/>
<evidence type="ECO:0000256" key="1">
    <source>
        <dbReference type="SAM" id="MobiDB-lite"/>
    </source>
</evidence>
<feature type="region of interest" description="Disordered" evidence="1">
    <location>
        <begin position="1"/>
        <end position="27"/>
    </location>
</feature>
<dbReference type="Pfam" id="PF07603">
    <property type="entry name" value="Lcl_C"/>
    <property type="match status" value="1"/>
</dbReference>
<sequence>MGWRASEGTTATEKPKVGVPPPPTSPSLISGRYRPLGPDGAIIEDLTTGLHWMRCSQGQRWNGVACVGAASKLTWEEAMRQPQGLSFGGYADWRVPTKDELLTLVYCSGGQPKTWNATGNACRGDYESATIDQVAFPKTPDSWCWSSSPDAKYSYGAWRMNFGNGRVNSNENGNRLYVRLVRGKQ</sequence>
<evidence type="ECO:0000313" key="3">
    <source>
        <dbReference type="EMBL" id="MBK1646503.1"/>
    </source>
</evidence>
<proteinExistence type="predicted"/>
<evidence type="ECO:0000313" key="4">
    <source>
        <dbReference type="Proteomes" id="UP001138802"/>
    </source>
</evidence>
<gene>
    <name evidence="3" type="ORF">CKO25_17995</name>
</gene>
<evidence type="ECO:0000259" key="2">
    <source>
        <dbReference type="Pfam" id="PF07603"/>
    </source>
</evidence>
<keyword evidence="4" id="KW-1185">Reference proteome</keyword>
<organism evidence="3 4">
    <name type="scientific">Thiocapsa imhoffii</name>
    <dbReference type="NCBI Taxonomy" id="382777"/>
    <lineage>
        <taxon>Bacteria</taxon>
        <taxon>Pseudomonadati</taxon>
        <taxon>Pseudomonadota</taxon>
        <taxon>Gammaproteobacteria</taxon>
        <taxon>Chromatiales</taxon>
        <taxon>Chromatiaceae</taxon>
        <taxon>Thiocapsa</taxon>
    </lineage>
</organism>
<reference evidence="3 4" key="1">
    <citation type="journal article" date="2020" name="Microorganisms">
        <title>Osmotic Adaptation and Compatible Solute Biosynthesis of Phototrophic Bacteria as Revealed from Genome Analyses.</title>
        <authorList>
            <person name="Imhoff J.F."/>
            <person name="Rahn T."/>
            <person name="Kunzel S."/>
            <person name="Keller A."/>
            <person name="Neulinger S.C."/>
        </authorList>
    </citation>
    <scope>NUCLEOTIDE SEQUENCE [LARGE SCALE GENOMIC DNA]</scope>
    <source>
        <strain evidence="3 4">DSM 21303</strain>
    </source>
</reference>
<protein>
    <recommendedName>
        <fullName evidence="2">Lcl C-terminal domain-containing protein</fullName>
    </recommendedName>
</protein>
<accession>A0A9X1BAW9</accession>
<dbReference type="PANTHER" id="PTHR35812:SF1">
    <property type="entry name" value="LIPOPROTEIN"/>
    <property type="match status" value="1"/>
</dbReference>
<comment type="caution">
    <text evidence="3">The sequence shown here is derived from an EMBL/GenBank/DDBJ whole genome shotgun (WGS) entry which is preliminary data.</text>
</comment>
<dbReference type="Proteomes" id="UP001138802">
    <property type="component" value="Unassembled WGS sequence"/>
</dbReference>
<dbReference type="InterPro" id="IPR011460">
    <property type="entry name" value="Lcl_C"/>
</dbReference>